<evidence type="ECO:0000313" key="2">
    <source>
        <dbReference type="EMBL" id="RGB92480.1"/>
    </source>
</evidence>
<dbReference type="InterPro" id="IPR003675">
    <property type="entry name" value="Rce1/LyrA-like_dom"/>
</dbReference>
<sequence>MNEELLAKRGGSMVQCPPTGGCAVKRLIRETEKPSFPAQCRVLAEAAVLWGLLAAGAQLLLPAEKTALPEGAALAWAALRICLVTPLAEELAFRGGALYLLQPLGGAGAVVVQAVIFAALHGSWTARAYALGMGLIFGWAAQKAKSVWPGSALHIINNCFVFAARLAERGMG</sequence>
<protein>
    <submittedName>
        <fullName evidence="2">CPBP family intramembrane metalloprotease</fullName>
    </submittedName>
</protein>
<keyword evidence="2" id="KW-0378">Hydrolase</keyword>
<feature type="domain" description="CAAX prenyl protease 2/Lysostaphin resistance protein A-like" evidence="1">
    <location>
        <begin position="73"/>
        <end position="160"/>
    </location>
</feature>
<accession>A0A3E2U8L9</accession>
<dbReference type="GO" id="GO:0080120">
    <property type="term" value="P:CAAX-box protein maturation"/>
    <property type="evidence" value="ECO:0007669"/>
    <property type="project" value="UniProtKB-ARBA"/>
</dbReference>
<evidence type="ECO:0000259" key="1">
    <source>
        <dbReference type="Pfam" id="PF02517"/>
    </source>
</evidence>
<dbReference type="GO" id="GO:0006508">
    <property type="term" value="P:proteolysis"/>
    <property type="evidence" value="ECO:0007669"/>
    <property type="project" value="UniProtKB-KW"/>
</dbReference>
<dbReference type="Proteomes" id="UP000260991">
    <property type="component" value="Unassembled WGS sequence"/>
</dbReference>
<dbReference type="EMBL" id="QVER01000004">
    <property type="protein sequence ID" value="RGB92480.1"/>
    <property type="molecule type" value="Genomic_DNA"/>
</dbReference>
<dbReference type="InterPro" id="IPR052710">
    <property type="entry name" value="CAAX_protease"/>
</dbReference>
<name>A0A3E2U8L9_9FIRM</name>
<keyword evidence="2" id="KW-0645">Protease</keyword>
<reference evidence="2 3" key="1">
    <citation type="submission" date="2018-08" db="EMBL/GenBank/DDBJ databases">
        <title>A genome reference for cultivated species of the human gut microbiota.</title>
        <authorList>
            <person name="Zou Y."/>
            <person name="Xue W."/>
            <person name="Luo G."/>
        </authorList>
    </citation>
    <scope>NUCLEOTIDE SEQUENCE [LARGE SCALE GENOMIC DNA]</scope>
    <source>
        <strain evidence="2 3">AF32-8AC</strain>
    </source>
</reference>
<dbReference type="AlphaFoldDB" id="A0A3E2U8L9"/>
<dbReference type="PANTHER" id="PTHR36435:SF1">
    <property type="entry name" value="CAAX AMINO TERMINAL PROTEASE FAMILY PROTEIN"/>
    <property type="match status" value="1"/>
</dbReference>
<dbReference type="Pfam" id="PF02517">
    <property type="entry name" value="Rce1-like"/>
    <property type="match status" value="1"/>
</dbReference>
<proteinExistence type="predicted"/>
<dbReference type="GO" id="GO:0008237">
    <property type="term" value="F:metallopeptidase activity"/>
    <property type="evidence" value="ECO:0007669"/>
    <property type="project" value="UniProtKB-KW"/>
</dbReference>
<evidence type="ECO:0000313" key="3">
    <source>
        <dbReference type="Proteomes" id="UP000260991"/>
    </source>
</evidence>
<dbReference type="GO" id="GO:0004175">
    <property type="term" value="F:endopeptidase activity"/>
    <property type="evidence" value="ECO:0007669"/>
    <property type="project" value="UniProtKB-ARBA"/>
</dbReference>
<keyword evidence="2" id="KW-0482">Metalloprotease</keyword>
<gene>
    <name evidence="2" type="ORF">DWZ46_05255</name>
</gene>
<comment type="caution">
    <text evidence="2">The sequence shown here is derived from an EMBL/GenBank/DDBJ whole genome shotgun (WGS) entry which is preliminary data.</text>
</comment>
<organism evidence="2 3">
    <name type="scientific">Faecalibacterium prausnitzii</name>
    <dbReference type="NCBI Taxonomy" id="853"/>
    <lineage>
        <taxon>Bacteria</taxon>
        <taxon>Bacillati</taxon>
        <taxon>Bacillota</taxon>
        <taxon>Clostridia</taxon>
        <taxon>Eubacteriales</taxon>
        <taxon>Oscillospiraceae</taxon>
        <taxon>Faecalibacterium</taxon>
    </lineage>
</organism>
<dbReference type="PANTHER" id="PTHR36435">
    <property type="entry name" value="SLR1288 PROTEIN"/>
    <property type="match status" value="1"/>
</dbReference>